<sequence>MAHGSSDGNIDVREQERQSLCKWENDFRRDSFQVIAEREYIDLRRDGFSHDEVLRMDHVRRRYRQQEISNEDMEVMAPVNVLLQRCLRNHVLHEKLPTDLNVTLNLILVGKTGNGKSSTGNTLLGRNVIKEDYMFEEGEGMIPETEKTDMRSSIIGKIQLHVIDTPGLFDPNSSDEESTREISRAVMLSREGVHAFLFVLNMHCSFSEEELKTLEEVKSLFGGEFAKHAILVITHADRILRGFTTVPQVCTRMEGAGQRNRAFIEEFGDNIIAVDNRSNNPVYKEKIREALVSIALSVSQDGKNVYTNVLFETAQNARQGQRLSALGEQIYDLMLGELRRDCLFIYSIDDEQVPVQFMDLVRNRVAFTFDEAEFDQAALQVMRREKAAFEDVFKKCASFRIRLKRRFCVLL</sequence>
<dbReference type="SUPFAM" id="SSF52540">
    <property type="entry name" value="P-loop containing nucleoside triphosphate hydrolases"/>
    <property type="match status" value="1"/>
</dbReference>
<keyword evidence="2" id="KW-0547">Nucleotide-binding</keyword>
<dbReference type="PANTHER" id="PTHR10903:SF184">
    <property type="entry name" value="GTP-BINDING PROTEIN A"/>
    <property type="match status" value="1"/>
</dbReference>
<organism evidence="5 6">
    <name type="scientific">Holothuria leucospilota</name>
    <name type="common">Black long sea cucumber</name>
    <name type="synonym">Mertensiothuria leucospilota</name>
    <dbReference type="NCBI Taxonomy" id="206669"/>
    <lineage>
        <taxon>Eukaryota</taxon>
        <taxon>Metazoa</taxon>
        <taxon>Echinodermata</taxon>
        <taxon>Eleutherozoa</taxon>
        <taxon>Echinozoa</taxon>
        <taxon>Holothuroidea</taxon>
        <taxon>Aspidochirotacea</taxon>
        <taxon>Aspidochirotida</taxon>
        <taxon>Holothuriidae</taxon>
        <taxon>Holothuria</taxon>
    </lineage>
</organism>
<dbReference type="OrthoDB" id="431287at2759"/>
<dbReference type="Gene3D" id="3.40.50.300">
    <property type="entry name" value="P-loop containing nucleotide triphosphate hydrolases"/>
    <property type="match status" value="1"/>
</dbReference>
<dbReference type="GO" id="GO:0005525">
    <property type="term" value="F:GTP binding"/>
    <property type="evidence" value="ECO:0007669"/>
    <property type="project" value="UniProtKB-KW"/>
</dbReference>
<evidence type="ECO:0000256" key="1">
    <source>
        <dbReference type="ARBA" id="ARBA00008535"/>
    </source>
</evidence>
<name>A0A9Q1H3I6_HOLLE</name>
<dbReference type="Proteomes" id="UP001152320">
    <property type="component" value="Chromosome 12"/>
</dbReference>
<reference evidence="5" key="1">
    <citation type="submission" date="2021-10" db="EMBL/GenBank/DDBJ databases">
        <title>Tropical sea cucumber genome reveals ecological adaptation and Cuvierian tubules defense mechanism.</title>
        <authorList>
            <person name="Chen T."/>
        </authorList>
    </citation>
    <scope>NUCLEOTIDE SEQUENCE</scope>
    <source>
        <strain evidence="5">Nanhai2018</strain>
        <tissue evidence="5">Muscle</tissue>
    </source>
</reference>
<protein>
    <submittedName>
        <fullName evidence="5">GTPase IMAP family member 4</fullName>
    </submittedName>
</protein>
<gene>
    <name evidence="5" type="ORF">HOLleu_24826</name>
</gene>
<dbReference type="InterPro" id="IPR045058">
    <property type="entry name" value="GIMA/IAN/Toc"/>
</dbReference>
<keyword evidence="3" id="KW-0342">GTP-binding</keyword>
<dbReference type="InterPro" id="IPR027417">
    <property type="entry name" value="P-loop_NTPase"/>
</dbReference>
<evidence type="ECO:0000256" key="3">
    <source>
        <dbReference type="ARBA" id="ARBA00023134"/>
    </source>
</evidence>
<evidence type="ECO:0000256" key="2">
    <source>
        <dbReference type="ARBA" id="ARBA00022741"/>
    </source>
</evidence>
<dbReference type="AlphaFoldDB" id="A0A9Q1H3I6"/>
<dbReference type="EMBL" id="JAIZAY010000012">
    <property type="protein sequence ID" value="KAJ8031588.1"/>
    <property type="molecule type" value="Genomic_DNA"/>
</dbReference>
<evidence type="ECO:0000313" key="5">
    <source>
        <dbReference type="EMBL" id="KAJ8031588.1"/>
    </source>
</evidence>
<evidence type="ECO:0000259" key="4">
    <source>
        <dbReference type="PROSITE" id="PS51720"/>
    </source>
</evidence>
<comment type="similarity">
    <text evidence="1">Belongs to the TRAFAC class TrmE-Era-EngA-EngB-Septin-like GTPase superfamily. AIG1/Toc34/Toc159-like paraseptin GTPase family. IAN subfamily.</text>
</comment>
<dbReference type="Pfam" id="PF04548">
    <property type="entry name" value="AIG1"/>
    <property type="match status" value="1"/>
</dbReference>
<feature type="domain" description="AIG1-type G" evidence="4">
    <location>
        <begin position="101"/>
        <end position="315"/>
    </location>
</feature>
<keyword evidence="6" id="KW-1185">Reference proteome</keyword>
<dbReference type="InterPro" id="IPR006703">
    <property type="entry name" value="G_AIG1"/>
</dbReference>
<dbReference type="PANTHER" id="PTHR10903">
    <property type="entry name" value="GTPASE, IMAP FAMILY MEMBER-RELATED"/>
    <property type="match status" value="1"/>
</dbReference>
<accession>A0A9Q1H3I6</accession>
<dbReference type="PROSITE" id="PS51720">
    <property type="entry name" value="G_AIG1"/>
    <property type="match status" value="1"/>
</dbReference>
<proteinExistence type="inferred from homology"/>
<evidence type="ECO:0000313" key="6">
    <source>
        <dbReference type="Proteomes" id="UP001152320"/>
    </source>
</evidence>
<comment type="caution">
    <text evidence="5">The sequence shown here is derived from an EMBL/GenBank/DDBJ whole genome shotgun (WGS) entry which is preliminary data.</text>
</comment>